<keyword evidence="4" id="KW-0812">Transmembrane</keyword>
<evidence type="ECO:0000313" key="6">
    <source>
        <dbReference type="Proteomes" id="UP000789508"/>
    </source>
</evidence>
<keyword evidence="1" id="KW-0880">Kelch repeat</keyword>
<feature type="compositionally biased region" description="Low complexity" evidence="3">
    <location>
        <begin position="178"/>
        <end position="191"/>
    </location>
</feature>
<dbReference type="Proteomes" id="UP000789508">
    <property type="component" value="Unassembled WGS sequence"/>
</dbReference>
<feature type="region of interest" description="Disordered" evidence="3">
    <location>
        <begin position="139"/>
        <end position="256"/>
    </location>
</feature>
<evidence type="ECO:0000256" key="1">
    <source>
        <dbReference type="ARBA" id="ARBA00022441"/>
    </source>
</evidence>
<dbReference type="PANTHER" id="PTHR46093:SF18">
    <property type="entry name" value="FIBRONECTIN TYPE-III DOMAIN-CONTAINING PROTEIN"/>
    <property type="match status" value="1"/>
</dbReference>
<dbReference type="Pfam" id="PF01344">
    <property type="entry name" value="Kelch_1"/>
    <property type="match status" value="1"/>
</dbReference>
<evidence type="ECO:0000313" key="5">
    <source>
        <dbReference type="EMBL" id="CAG8542558.1"/>
    </source>
</evidence>
<reference evidence="5" key="1">
    <citation type="submission" date="2021-06" db="EMBL/GenBank/DDBJ databases">
        <authorList>
            <person name="Kallberg Y."/>
            <person name="Tangrot J."/>
            <person name="Rosling A."/>
        </authorList>
    </citation>
    <scope>NUCLEOTIDE SEQUENCE</scope>
    <source>
        <strain evidence="5">FL130A</strain>
    </source>
</reference>
<keyword evidence="4" id="KW-0472">Membrane</keyword>
<protein>
    <submittedName>
        <fullName evidence="5">12406_t:CDS:1</fullName>
    </submittedName>
</protein>
<sequence length="560" mass="61706">MSNPEASFSRRHTMTDAELVEIRTFEGAYWRTCLSAFGFALVVLRIFEPAFYRIGLVFVAYGGVMLCIAAIRRQHNMDVFDSSKPFVTSGGYVLLAGIMGLTTYIVLLTMILNIIQSSSTEAEDEDSPTDVIPELVESSSNGHVNGARHDVPSATLISPNVNNGSPSSQNHTAAKRLSPASSSPRSRMQSSVVASPSNHYNNSHYMNPPPNHYSQVTLPTSSNPNYSIASSRGRPNSMNHHQNSPALRQSISTHGKSPARALRAHTVNLVGESMFVFGGCDARTCFNNVYIFDADTMYWCKPRVYGDPPPACRAHSSALVDKKLYIFGGGDGPIYFNDLYIFDTDSLTWSRPFTTGDIPTPRRAHTTAYYNNRIYVFGGGDGVRALNDVYVLNISNLVWEKIETLGCPPISRGYHTSNLVGSKLVVYGGSDGHECFKDVHVLNLENNTWHNVISMETSYPRLSHTATQIGSYLFVVCGHDGTKYTSDVLLLNLVTMQWEARKVYGTPPSGRGYHSAVLYDSRLFVFGGYDGHSVFDDVFVLDLSACAYLPQITNFQLPGI</sequence>
<dbReference type="Pfam" id="PF24681">
    <property type="entry name" value="Kelch_KLHDC2_KLHL20_DRC7"/>
    <property type="match status" value="1"/>
</dbReference>
<dbReference type="InterPro" id="IPR015915">
    <property type="entry name" value="Kelch-typ_b-propeller"/>
</dbReference>
<dbReference type="SMART" id="SM00612">
    <property type="entry name" value="Kelch"/>
    <property type="match status" value="4"/>
</dbReference>
<organism evidence="5 6">
    <name type="scientific">Ambispora leptoticha</name>
    <dbReference type="NCBI Taxonomy" id="144679"/>
    <lineage>
        <taxon>Eukaryota</taxon>
        <taxon>Fungi</taxon>
        <taxon>Fungi incertae sedis</taxon>
        <taxon>Mucoromycota</taxon>
        <taxon>Glomeromycotina</taxon>
        <taxon>Glomeromycetes</taxon>
        <taxon>Archaeosporales</taxon>
        <taxon>Ambisporaceae</taxon>
        <taxon>Ambispora</taxon>
    </lineage>
</organism>
<dbReference type="SUPFAM" id="SSF117281">
    <property type="entry name" value="Kelch motif"/>
    <property type="match status" value="2"/>
</dbReference>
<accession>A0A9N9AUX2</accession>
<evidence type="ECO:0000256" key="4">
    <source>
        <dbReference type="SAM" id="Phobius"/>
    </source>
</evidence>
<feature type="compositionally biased region" description="Polar residues" evidence="3">
    <location>
        <begin position="192"/>
        <end position="205"/>
    </location>
</feature>
<feature type="transmembrane region" description="Helical" evidence="4">
    <location>
        <begin position="53"/>
        <end position="71"/>
    </location>
</feature>
<feature type="compositionally biased region" description="Polar residues" evidence="3">
    <location>
        <begin position="155"/>
        <end position="172"/>
    </location>
</feature>
<proteinExistence type="predicted"/>
<dbReference type="InterPro" id="IPR006652">
    <property type="entry name" value="Kelch_1"/>
</dbReference>
<dbReference type="PANTHER" id="PTHR46093">
    <property type="entry name" value="ACYL-COA-BINDING DOMAIN-CONTAINING PROTEIN 5"/>
    <property type="match status" value="1"/>
</dbReference>
<dbReference type="OrthoDB" id="10251809at2759"/>
<dbReference type="AlphaFoldDB" id="A0A9N9AUX2"/>
<dbReference type="EMBL" id="CAJVPS010001552">
    <property type="protein sequence ID" value="CAG8542558.1"/>
    <property type="molecule type" value="Genomic_DNA"/>
</dbReference>
<comment type="caution">
    <text evidence="5">The sequence shown here is derived from an EMBL/GenBank/DDBJ whole genome shotgun (WGS) entry which is preliminary data.</text>
</comment>
<keyword evidence="6" id="KW-1185">Reference proteome</keyword>
<evidence type="ECO:0000256" key="2">
    <source>
        <dbReference type="ARBA" id="ARBA00022737"/>
    </source>
</evidence>
<keyword evidence="2" id="KW-0677">Repeat</keyword>
<dbReference type="Gene3D" id="2.120.10.80">
    <property type="entry name" value="Kelch-type beta propeller"/>
    <property type="match status" value="2"/>
</dbReference>
<keyword evidence="4" id="KW-1133">Transmembrane helix</keyword>
<gene>
    <name evidence="5" type="ORF">ALEPTO_LOCUS5481</name>
</gene>
<feature type="transmembrane region" description="Helical" evidence="4">
    <location>
        <begin position="92"/>
        <end position="115"/>
    </location>
</feature>
<name>A0A9N9AUX2_9GLOM</name>
<evidence type="ECO:0000256" key="3">
    <source>
        <dbReference type="SAM" id="MobiDB-lite"/>
    </source>
</evidence>
<feature type="compositionally biased region" description="Polar residues" evidence="3">
    <location>
        <begin position="212"/>
        <end position="255"/>
    </location>
</feature>